<evidence type="ECO:0000313" key="3">
    <source>
        <dbReference type="EMBL" id="SEN91888.1"/>
    </source>
</evidence>
<dbReference type="EMBL" id="FOCE01000009">
    <property type="protein sequence ID" value="SEN91888.1"/>
    <property type="molecule type" value="Genomic_DNA"/>
</dbReference>
<evidence type="ECO:0000256" key="1">
    <source>
        <dbReference type="SAM" id="MobiDB-lite"/>
    </source>
</evidence>
<gene>
    <name evidence="3" type="ORF">SAMN04488103_10977</name>
</gene>
<reference evidence="3 4" key="1">
    <citation type="submission" date="2016-10" db="EMBL/GenBank/DDBJ databases">
        <authorList>
            <person name="de Groot N.N."/>
        </authorList>
    </citation>
    <scope>NUCLEOTIDE SEQUENCE [LARGE SCALE GENOMIC DNA]</scope>
    <source>
        <strain evidence="3 4">DSM 3857</strain>
    </source>
</reference>
<dbReference type="RefSeq" id="WP_091302691.1">
    <property type="nucleotide sequence ID" value="NZ_FOCE01000009.1"/>
</dbReference>
<evidence type="ECO:0000313" key="4">
    <source>
        <dbReference type="Proteomes" id="UP000198761"/>
    </source>
</evidence>
<proteinExistence type="predicted"/>
<dbReference type="InterPro" id="IPR009576">
    <property type="entry name" value="Biofilm_formation_YgiB"/>
</dbReference>
<name>A0A1H8KHJ8_9RHOB</name>
<dbReference type="PROSITE" id="PS51257">
    <property type="entry name" value="PROKAR_LIPOPROTEIN"/>
    <property type="match status" value="1"/>
</dbReference>
<sequence length="188" mass="18681">MKRSRHVALTLLGAAAFGLAACQEEATEAASFADLDSCLAAASDGGWFTEADCKTTFAEAQVLHEETAPRYESRELCEQEHGEGACGGDSVSGGGGGFSFMPLLMGYMIGSALGGGRPVAQPVMARAGGGFTTPGGTAVSNLGGAGKMPASAFAKAPITKGLPPMTQAQVQSRGGFGGSAAPRSSSGG</sequence>
<protein>
    <submittedName>
        <fullName evidence="3">Uncharacterized conserved protein YgiB, involved in bioifilm formation, UPF0441/DUF1190 family</fullName>
    </submittedName>
</protein>
<accession>A0A1H8KHJ8</accession>
<dbReference type="AlphaFoldDB" id="A0A1H8KHJ8"/>
<organism evidence="3 4">
    <name type="scientific">Gemmobacter aquatilis</name>
    <dbReference type="NCBI Taxonomy" id="933059"/>
    <lineage>
        <taxon>Bacteria</taxon>
        <taxon>Pseudomonadati</taxon>
        <taxon>Pseudomonadota</taxon>
        <taxon>Alphaproteobacteria</taxon>
        <taxon>Rhodobacterales</taxon>
        <taxon>Paracoccaceae</taxon>
        <taxon>Gemmobacter</taxon>
    </lineage>
</organism>
<feature type="compositionally biased region" description="Low complexity" evidence="1">
    <location>
        <begin position="179"/>
        <end position="188"/>
    </location>
</feature>
<dbReference type="Pfam" id="PF06693">
    <property type="entry name" value="DUF1190"/>
    <property type="match status" value="1"/>
</dbReference>
<feature type="chain" id="PRO_5011514221" evidence="2">
    <location>
        <begin position="21"/>
        <end position="188"/>
    </location>
</feature>
<keyword evidence="4" id="KW-1185">Reference proteome</keyword>
<evidence type="ECO:0000256" key="2">
    <source>
        <dbReference type="SAM" id="SignalP"/>
    </source>
</evidence>
<dbReference type="STRING" id="933059.SAMN04488103_10977"/>
<dbReference type="Proteomes" id="UP000198761">
    <property type="component" value="Unassembled WGS sequence"/>
</dbReference>
<dbReference type="OrthoDB" id="8160435at2"/>
<keyword evidence="2" id="KW-0732">Signal</keyword>
<feature type="signal peptide" evidence="2">
    <location>
        <begin position="1"/>
        <end position="20"/>
    </location>
</feature>
<feature type="region of interest" description="Disordered" evidence="1">
    <location>
        <begin position="163"/>
        <end position="188"/>
    </location>
</feature>